<keyword evidence="2" id="KW-0540">Nuclease</keyword>
<dbReference type="InterPro" id="IPR027434">
    <property type="entry name" value="Homing_endonucl"/>
</dbReference>
<proteinExistence type="predicted"/>
<protein>
    <submittedName>
        <fullName evidence="2">Endonuclease</fullName>
    </submittedName>
</protein>
<keyword evidence="2" id="KW-0255">Endonuclease</keyword>
<dbReference type="PANTHER" id="PTHR36181">
    <property type="entry name" value="INTRON-ENCODED ENDONUCLEASE AI3-RELATED"/>
    <property type="match status" value="1"/>
</dbReference>
<dbReference type="EMBL" id="PCQY01000009">
    <property type="protein sequence ID" value="PIP04784.1"/>
    <property type="molecule type" value="Genomic_DNA"/>
</dbReference>
<comment type="caution">
    <text evidence="2">The sequence shown here is derived from an EMBL/GenBank/DDBJ whole genome shotgun (WGS) entry which is preliminary data.</text>
</comment>
<evidence type="ECO:0000259" key="1">
    <source>
        <dbReference type="Pfam" id="PF00961"/>
    </source>
</evidence>
<dbReference type="PANTHER" id="PTHR36181:SF2">
    <property type="entry name" value="INTRON-ENCODED ENDONUCLEASE AI3-RELATED"/>
    <property type="match status" value="1"/>
</dbReference>
<name>A0A2G9XCU5_UNCKA</name>
<accession>A0A2G9XCU5</accession>
<dbReference type="Proteomes" id="UP000231388">
    <property type="component" value="Unassembled WGS sequence"/>
</dbReference>
<dbReference type="InterPro" id="IPR051289">
    <property type="entry name" value="LAGLIDADG_Endonuclease"/>
</dbReference>
<dbReference type="AlphaFoldDB" id="A0A2G9XCU5"/>
<gene>
    <name evidence="2" type="ORF">COX53_00655</name>
</gene>
<dbReference type="Pfam" id="PF00961">
    <property type="entry name" value="LAGLIDADG_1"/>
    <property type="match status" value="1"/>
</dbReference>
<dbReference type="GO" id="GO:0004519">
    <property type="term" value="F:endonuclease activity"/>
    <property type="evidence" value="ECO:0007669"/>
    <property type="project" value="UniProtKB-KW"/>
</dbReference>
<dbReference type="InterPro" id="IPR004860">
    <property type="entry name" value="LAGLIDADG_dom"/>
</dbReference>
<reference evidence="2 3" key="1">
    <citation type="submission" date="2017-09" db="EMBL/GenBank/DDBJ databases">
        <title>Depth-based differentiation of microbial function through sediment-hosted aquifers and enrichment of novel symbionts in the deep terrestrial subsurface.</title>
        <authorList>
            <person name="Probst A.J."/>
            <person name="Ladd B."/>
            <person name="Jarett J.K."/>
            <person name="Geller-Mcgrath D.E."/>
            <person name="Sieber C.M."/>
            <person name="Emerson J.B."/>
            <person name="Anantharaman K."/>
            <person name="Thomas B.C."/>
            <person name="Malmstrom R."/>
            <person name="Stieglmeier M."/>
            <person name="Klingl A."/>
            <person name="Woyke T."/>
            <person name="Ryan C.M."/>
            <person name="Banfield J.F."/>
        </authorList>
    </citation>
    <scope>NUCLEOTIDE SEQUENCE [LARGE SCALE GENOMIC DNA]</scope>
    <source>
        <strain evidence="2">CG23_combo_of_CG06-09_8_20_14_all_40_14</strain>
    </source>
</reference>
<keyword evidence="2" id="KW-0378">Hydrolase</keyword>
<dbReference type="Gene3D" id="3.10.28.10">
    <property type="entry name" value="Homing endonucleases"/>
    <property type="match status" value="1"/>
</dbReference>
<sequence length="135" mass="15551">MSCFFSPRSKLKTGIEVRPSFSVSQRTDRSEVLWSIKGLFGCGQIRYSKKDNTYKYEVRSLEDLNGKIIPHFNKFPLLSSKQKEVETFSVICSKVLNKEHLKAEGLKEIIEMSFSLNSGGSRRYSKEYILSKLKI</sequence>
<evidence type="ECO:0000313" key="2">
    <source>
        <dbReference type="EMBL" id="PIP04784.1"/>
    </source>
</evidence>
<organism evidence="2 3">
    <name type="scientific">candidate division WWE3 bacterium CG23_combo_of_CG06-09_8_20_14_all_40_14</name>
    <dbReference type="NCBI Taxonomy" id="1975095"/>
    <lineage>
        <taxon>Bacteria</taxon>
        <taxon>Katanobacteria</taxon>
    </lineage>
</organism>
<dbReference type="SUPFAM" id="SSF55608">
    <property type="entry name" value="Homing endonucleases"/>
    <property type="match status" value="1"/>
</dbReference>
<evidence type="ECO:0000313" key="3">
    <source>
        <dbReference type="Proteomes" id="UP000231388"/>
    </source>
</evidence>
<feature type="domain" description="Homing endonuclease LAGLIDADG" evidence="1">
    <location>
        <begin position="7"/>
        <end position="89"/>
    </location>
</feature>